<organism evidence="3 4">
    <name type="scientific">Borreliella lusitaniae</name>
    <dbReference type="NCBI Taxonomy" id="100177"/>
    <lineage>
        <taxon>Bacteria</taxon>
        <taxon>Pseudomonadati</taxon>
        <taxon>Spirochaetota</taxon>
        <taxon>Spirochaetia</taxon>
        <taxon>Spirochaetales</taxon>
        <taxon>Borreliaceae</taxon>
        <taxon>Borreliella</taxon>
    </lineage>
</organism>
<sequence length="165" mass="19200">MRKRFFSIHLFLVLIFLFSCNGDINQAKKELTKEERAQALKTLKSQFKGDRKKIARVDEYFEKKVKDPAQRDTLLQVFSLGAKYQKKMEDRAKNLQVKELSPESPEVFDLRREFIAELKKLNYTENDFNDAGEDFLKFVHSYEDSKDPAQQPAQQPAAQPPAAQP</sequence>
<name>A0ABZ0CIU6_9SPIR</name>
<gene>
    <name evidence="3" type="ORF">QIA44_04725</name>
</gene>
<feature type="signal peptide" evidence="2">
    <location>
        <begin position="1"/>
        <end position="21"/>
    </location>
</feature>
<evidence type="ECO:0000313" key="4">
    <source>
        <dbReference type="Proteomes" id="UP001301963"/>
    </source>
</evidence>
<evidence type="ECO:0000256" key="1">
    <source>
        <dbReference type="SAM" id="MobiDB-lite"/>
    </source>
</evidence>
<feature type="region of interest" description="Disordered" evidence="1">
    <location>
        <begin position="141"/>
        <end position="165"/>
    </location>
</feature>
<evidence type="ECO:0008006" key="5">
    <source>
        <dbReference type="Google" id="ProtNLM"/>
    </source>
</evidence>
<feature type="compositionally biased region" description="Low complexity" evidence="1">
    <location>
        <begin position="148"/>
        <end position="157"/>
    </location>
</feature>
<proteinExistence type="predicted"/>
<dbReference type="Proteomes" id="UP001301963">
    <property type="component" value="Plasmid lp54"/>
</dbReference>
<keyword evidence="2" id="KW-0732">Signal</keyword>
<evidence type="ECO:0000256" key="2">
    <source>
        <dbReference type="SAM" id="SignalP"/>
    </source>
</evidence>
<protein>
    <recommendedName>
        <fullName evidence="5">Lipoprotein</fullName>
    </recommendedName>
</protein>
<dbReference type="RefSeq" id="WP_316384061.1">
    <property type="nucleotide sequence ID" value="NZ_CP132471.1"/>
</dbReference>
<evidence type="ECO:0000313" key="3">
    <source>
        <dbReference type="EMBL" id="WNY69136.1"/>
    </source>
</evidence>
<accession>A0ABZ0CIU6</accession>
<keyword evidence="4" id="KW-1185">Reference proteome</keyword>
<keyword evidence="3" id="KW-0614">Plasmid</keyword>
<reference evidence="3" key="1">
    <citation type="submission" date="2023-07" db="EMBL/GenBank/DDBJ databases">
        <title>Genome sequencing of multiple Borrelia sensu lato isolates.</title>
        <authorList>
            <person name="Mongodin E.F."/>
            <person name="Rudenko N."/>
            <person name="Fraser C.M."/>
            <person name="Schutzer S."/>
            <person name="Luft B."/>
            <person name="Morgan R."/>
            <person name="Chastens S."/>
            <person name="Qiu W."/>
        </authorList>
    </citation>
    <scope>NUCLEOTIDE SEQUENCE [LARGE SCALE GENOMIC DNA]</scope>
    <source>
        <strain evidence="3">PotiB3</strain>
    </source>
</reference>
<geneLocation type="plasmid" evidence="3 4">
    <name>lp54</name>
</geneLocation>
<dbReference type="EMBL" id="CP132471">
    <property type="protein sequence ID" value="WNY69136.1"/>
    <property type="molecule type" value="Genomic_DNA"/>
</dbReference>
<feature type="chain" id="PRO_5046999287" description="Lipoprotein" evidence="2">
    <location>
        <begin position="22"/>
        <end position="165"/>
    </location>
</feature>
<dbReference type="PROSITE" id="PS51257">
    <property type="entry name" value="PROKAR_LIPOPROTEIN"/>
    <property type="match status" value="1"/>
</dbReference>